<dbReference type="GO" id="GO:0006465">
    <property type="term" value="P:signal peptide processing"/>
    <property type="evidence" value="ECO:0007669"/>
    <property type="project" value="TreeGrafter"/>
</dbReference>
<dbReference type="InterPro" id="IPR050882">
    <property type="entry name" value="Prepilin_peptidase/N-MTase"/>
</dbReference>
<accession>A0A7W2EWL7</accession>
<evidence type="ECO:0000313" key="4">
    <source>
        <dbReference type="EMBL" id="MBA5639936.1"/>
    </source>
</evidence>
<reference evidence="4 5" key="1">
    <citation type="submission" date="2020-07" db="EMBL/GenBank/DDBJ databases">
        <title>Novel species isolated from subtropical streams in China.</title>
        <authorList>
            <person name="Lu H."/>
        </authorList>
    </citation>
    <scope>NUCLEOTIDE SEQUENCE [LARGE SCALE GENOMIC DNA]</scope>
    <source>
        <strain evidence="4 5">LX20W</strain>
    </source>
</reference>
<protein>
    <submittedName>
        <fullName evidence="4">Prepilin peptidase</fullName>
    </submittedName>
</protein>
<sequence length="190" mass="18966">MLPPAVVLAGLLAAAVWHDVRTRRIPNRLVFGGAVAGLAFQTLLPAGAGLFASPFGALGLLNGLAGLGLGLALLLPLYMLGAMGAGDVKLMAMSGAFLGPHDVLGAALLTLMAGGVLALTVALASGRMGQVLANLRQLLLHALVRAGTGGTARLDAPPAPTGKLAYAIAIAAGTALQLMLARVPAWSNLL</sequence>
<gene>
    <name evidence="4" type="ORF">H3H37_23020</name>
</gene>
<dbReference type="Pfam" id="PF01478">
    <property type="entry name" value="Peptidase_A24"/>
    <property type="match status" value="1"/>
</dbReference>
<dbReference type="EMBL" id="JACEZT010000021">
    <property type="protein sequence ID" value="MBA5639936.1"/>
    <property type="molecule type" value="Genomic_DNA"/>
</dbReference>
<keyword evidence="2" id="KW-1133">Transmembrane helix</keyword>
<dbReference type="GO" id="GO:0004190">
    <property type="term" value="F:aspartic-type endopeptidase activity"/>
    <property type="evidence" value="ECO:0007669"/>
    <property type="project" value="InterPro"/>
</dbReference>
<dbReference type="PANTHER" id="PTHR30487">
    <property type="entry name" value="TYPE 4 PREPILIN-LIKE PROTEINS LEADER PEPTIDE-PROCESSING ENZYME"/>
    <property type="match status" value="1"/>
</dbReference>
<feature type="domain" description="Prepilin type IV endopeptidase peptidase" evidence="3">
    <location>
        <begin position="7"/>
        <end position="119"/>
    </location>
</feature>
<dbReference type="Gene3D" id="1.20.120.1220">
    <property type="match status" value="1"/>
</dbReference>
<comment type="caution">
    <text evidence="4">The sequence shown here is derived from an EMBL/GenBank/DDBJ whole genome shotgun (WGS) entry which is preliminary data.</text>
</comment>
<dbReference type="AlphaFoldDB" id="A0A7W2EWL7"/>
<feature type="transmembrane region" description="Helical" evidence="2">
    <location>
        <begin position="64"/>
        <end position="83"/>
    </location>
</feature>
<feature type="transmembrane region" description="Helical" evidence="2">
    <location>
        <begin position="164"/>
        <end position="185"/>
    </location>
</feature>
<dbReference type="InterPro" id="IPR000045">
    <property type="entry name" value="Prepilin_IV_endopep_pep"/>
</dbReference>
<feature type="transmembrane region" description="Helical" evidence="2">
    <location>
        <begin position="32"/>
        <end position="52"/>
    </location>
</feature>
<evidence type="ECO:0000256" key="2">
    <source>
        <dbReference type="SAM" id="Phobius"/>
    </source>
</evidence>
<name>A0A7W2EWL7_9BURK</name>
<organism evidence="4 5">
    <name type="scientific">Rugamonas brunnea</name>
    <dbReference type="NCBI Taxonomy" id="2758569"/>
    <lineage>
        <taxon>Bacteria</taxon>
        <taxon>Pseudomonadati</taxon>
        <taxon>Pseudomonadota</taxon>
        <taxon>Betaproteobacteria</taxon>
        <taxon>Burkholderiales</taxon>
        <taxon>Oxalobacteraceae</taxon>
        <taxon>Telluria group</taxon>
        <taxon>Rugamonas</taxon>
    </lineage>
</organism>
<evidence type="ECO:0000259" key="3">
    <source>
        <dbReference type="Pfam" id="PF01478"/>
    </source>
</evidence>
<keyword evidence="5" id="KW-1185">Reference proteome</keyword>
<evidence type="ECO:0000256" key="1">
    <source>
        <dbReference type="ARBA" id="ARBA00005801"/>
    </source>
</evidence>
<proteinExistence type="inferred from homology"/>
<dbReference type="GO" id="GO:0005886">
    <property type="term" value="C:plasma membrane"/>
    <property type="evidence" value="ECO:0007669"/>
    <property type="project" value="TreeGrafter"/>
</dbReference>
<dbReference type="Proteomes" id="UP000534388">
    <property type="component" value="Unassembled WGS sequence"/>
</dbReference>
<dbReference type="PANTHER" id="PTHR30487:SF0">
    <property type="entry name" value="PREPILIN LEADER PEPTIDASE_N-METHYLTRANSFERASE-RELATED"/>
    <property type="match status" value="1"/>
</dbReference>
<comment type="similarity">
    <text evidence="1">Belongs to the peptidase A24 family.</text>
</comment>
<keyword evidence="2" id="KW-0472">Membrane</keyword>
<evidence type="ECO:0000313" key="5">
    <source>
        <dbReference type="Proteomes" id="UP000534388"/>
    </source>
</evidence>
<feature type="transmembrane region" description="Helical" evidence="2">
    <location>
        <begin position="103"/>
        <end position="126"/>
    </location>
</feature>
<keyword evidence="2" id="KW-0812">Transmembrane</keyword>